<dbReference type="Proteomes" id="UP000887566">
    <property type="component" value="Unplaced"/>
</dbReference>
<feature type="domain" description="Carboxylesterase type B" evidence="1">
    <location>
        <begin position="248"/>
        <end position="370"/>
    </location>
</feature>
<dbReference type="InterPro" id="IPR029058">
    <property type="entry name" value="AB_hydrolase_fold"/>
</dbReference>
<proteinExistence type="predicted"/>
<feature type="domain" description="Carboxylesterase type B" evidence="1">
    <location>
        <begin position="18"/>
        <end position="247"/>
    </location>
</feature>
<dbReference type="PANTHER" id="PTHR44590">
    <property type="entry name" value="CARBOXYLIC ESTER HYDROLASE-RELATED"/>
    <property type="match status" value="1"/>
</dbReference>
<accession>A0A914WTU6</accession>
<keyword evidence="2" id="KW-1185">Reference proteome</keyword>
<dbReference type="InterPro" id="IPR002018">
    <property type="entry name" value="CarbesteraseB"/>
</dbReference>
<dbReference type="WBParaSite" id="PSAMB.scaffold5246size12213.g26201.t1">
    <property type="protein sequence ID" value="PSAMB.scaffold5246size12213.g26201.t1"/>
    <property type="gene ID" value="PSAMB.scaffold5246size12213.g26201"/>
</dbReference>
<dbReference type="Pfam" id="PF00135">
    <property type="entry name" value="COesterase"/>
    <property type="match status" value="2"/>
</dbReference>
<name>A0A914WTU6_9BILA</name>
<evidence type="ECO:0000259" key="1">
    <source>
        <dbReference type="Pfam" id="PF00135"/>
    </source>
</evidence>
<evidence type="ECO:0000313" key="2">
    <source>
        <dbReference type="Proteomes" id="UP000887566"/>
    </source>
</evidence>
<dbReference type="Gene3D" id="3.40.50.1820">
    <property type="entry name" value="alpha/beta hydrolase"/>
    <property type="match status" value="2"/>
</dbReference>
<dbReference type="AlphaFoldDB" id="A0A914WTU6"/>
<protein>
    <submittedName>
        <fullName evidence="3">Carboxylesterase type B domain-containing protein</fullName>
    </submittedName>
</protein>
<dbReference type="PANTHER" id="PTHR44590:SF3">
    <property type="entry name" value="CARBOXYLESTERASE TYPE B DOMAIN-CONTAINING PROTEIN"/>
    <property type="match status" value="1"/>
</dbReference>
<organism evidence="2 3">
    <name type="scientific">Plectus sambesii</name>
    <dbReference type="NCBI Taxonomy" id="2011161"/>
    <lineage>
        <taxon>Eukaryota</taxon>
        <taxon>Metazoa</taxon>
        <taxon>Ecdysozoa</taxon>
        <taxon>Nematoda</taxon>
        <taxon>Chromadorea</taxon>
        <taxon>Plectida</taxon>
        <taxon>Plectina</taxon>
        <taxon>Plectoidea</taxon>
        <taxon>Plectidae</taxon>
        <taxon>Plectus</taxon>
    </lineage>
</organism>
<reference evidence="3" key="1">
    <citation type="submission" date="2022-11" db="UniProtKB">
        <authorList>
            <consortium name="WormBaseParasite"/>
        </authorList>
    </citation>
    <scope>IDENTIFICATION</scope>
</reference>
<sequence>MGGTSSIFGGTAPEVPSRRILTKYGPIEGKRIIHTGDHQVDAFLGIPFAKPPIGELRFQKPQPPDSWTEVLKTTKFGYRSIQSDFFWDKMMLGVGKDENCLFLNVFTPVWEPEDPTKGFPVMVFVHGGGYTMDSSVKYGDIGISKYLVRHGVVVVTIQYRLGALGFLSTGDDVCPGNLGLWDQTFALRWVNENIAAFNGDNSKVTVFGQSAGGASVDLLSISPHSRDLFHQVIPMAGNASCEWALSKKCLRTKPAAKFEKGLMMGKFDFSDPGIEFGPRIDGDFFPKSIAELREEAPKKKCLIGTAEFEGLLFAAFGSARITIESFDAVIASIISEKRYPRNYLELREKVKRRYLSRAEEHDKTTLTRAFMT</sequence>
<dbReference type="SUPFAM" id="SSF53474">
    <property type="entry name" value="alpha/beta-Hydrolases"/>
    <property type="match status" value="1"/>
</dbReference>
<evidence type="ECO:0000313" key="3">
    <source>
        <dbReference type="WBParaSite" id="PSAMB.scaffold5246size12213.g26201.t1"/>
    </source>
</evidence>